<keyword evidence="3" id="KW-0378">Hydrolase</keyword>
<dbReference type="PANTHER" id="PTHR46233:SF3">
    <property type="entry name" value="HYDROXYACYLGLUTATHIONE HYDROLASE GLOC"/>
    <property type="match status" value="1"/>
</dbReference>
<protein>
    <submittedName>
        <fullName evidence="6">Putative glyoxalase II family protein</fullName>
    </submittedName>
</protein>
<accession>A0A0W0S6A6</accession>
<evidence type="ECO:0000259" key="5">
    <source>
        <dbReference type="SMART" id="SM00849"/>
    </source>
</evidence>
<evidence type="ECO:0000313" key="6">
    <source>
        <dbReference type="EMBL" id="KTC79102.1"/>
    </source>
</evidence>
<gene>
    <name evidence="6" type="ORF">Lche_1122</name>
</gene>
<evidence type="ECO:0000256" key="1">
    <source>
        <dbReference type="ARBA" id="ARBA00001947"/>
    </source>
</evidence>
<organism evidence="6 7">
    <name type="scientific">Legionella cherrii</name>
    <dbReference type="NCBI Taxonomy" id="28084"/>
    <lineage>
        <taxon>Bacteria</taxon>
        <taxon>Pseudomonadati</taxon>
        <taxon>Pseudomonadota</taxon>
        <taxon>Gammaproteobacteria</taxon>
        <taxon>Legionellales</taxon>
        <taxon>Legionellaceae</taxon>
        <taxon>Legionella</taxon>
    </lineage>
</organism>
<proteinExistence type="predicted"/>
<comment type="cofactor">
    <cofactor evidence="1">
        <name>Zn(2+)</name>
        <dbReference type="ChEBI" id="CHEBI:29105"/>
    </cofactor>
</comment>
<dbReference type="SMART" id="SM00849">
    <property type="entry name" value="Lactamase_B"/>
    <property type="match status" value="1"/>
</dbReference>
<dbReference type="OrthoDB" id="9784009at2"/>
<evidence type="ECO:0000313" key="7">
    <source>
        <dbReference type="Proteomes" id="UP000054921"/>
    </source>
</evidence>
<dbReference type="EMBL" id="LNXW01000013">
    <property type="protein sequence ID" value="KTC79102.1"/>
    <property type="molecule type" value="Genomic_DNA"/>
</dbReference>
<evidence type="ECO:0000256" key="3">
    <source>
        <dbReference type="ARBA" id="ARBA00022801"/>
    </source>
</evidence>
<keyword evidence="2" id="KW-0479">Metal-binding</keyword>
<keyword evidence="4" id="KW-0862">Zinc</keyword>
<dbReference type="InterPro" id="IPR036866">
    <property type="entry name" value="RibonucZ/Hydroxyglut_hydro"/>
</dbReference>
<dbReference type="PANTHER" id="PTHR46233">
    <property type="entry name" value="HYDROXYACYLGLUTATHIONE HYDROLASE GLOC"/>
    <property type="match status" value="1"/>
</dbReference>
<sequence>MYIEVIKTQRFKFINYCPVVVDTEHNTCIFIDPSWEKKKFQDFVTQNNLRVIAILLTHHHLDHSHLANYFAKYYQCPVYMSSTEIAYYEFQCHNLKPIYPVQNTITIERFPSIIIHQTPGHTFGGLCFQIDNALFTGDTLFNEGCGFCHSKGGDAGIMFDSLNYLKKVIPDEVLVYPGHRYHHDLGQPFVEVKKMNIYLNVEDRDEFIDFRSRKTKGLLNFR</sequence>
<dbReference type="SUPFAM" id="SSF56281">
    <property type="entry name" value="Metallo-hydrolase/oxidoreductase"/>
    <property type="match status" value="1"/>
</dbReference>
<dbReference type="GO" id="GO:0046872">
    <property type="term" value="F:metal ion binding"/>
    <property type="evidence" value="ECO:0007669"/>
    <property type="project" value="UniProtKB-KW"/>
</dbReference>
<dbReference type="Gene3D" id="3.60.15.10">
    <property type="entry name" value="Ribonuclease Z/Hydroxyacylglutathione hydrolase-like"/>
    <property type="match status" value="1"/>
</dbReference>
<name>A0A0W0S6A6_9GAMM</name>
<dbReference type="PATRIC" id="fig|28084.5.peg.1220"/>
<evidence type="ECO:0000256" key="2">
    <source>
        <dbReference type="ARBA" id="ARBA00022723"/>
    </source>
</evidence>
<comment type="caution">
    <text evidence="6">The sequence shown here is derived from an EMBL/GenBank/DDBJ whole genome shotgun (WGS) entry which is preliminary data.</text>
</comment>
<dbReference type="STRING" id="28084.Lche_1122"/>
<dbReference type="InterPro" id="IPR001279">
    <property type="entry name" value="Metallo-B-lactamas"/>
</dbReference>
<dbReference type="Pfam" id="PF00753">
    <property type="entry name" value="Lactamase_B"/>
    <property type="match status" value="1"/>
</dbReference>
<dbReference type="AlphaFoldDB" id="A0A0W0S6A6"/>
<reference evidence="6 7" key="1">
    <citation type="submission" date="2015-11" db="EMBL/GenBank/DDBJ databases">
        <title>Genomic analysis of 38 Legionella species identifies large and diverse effector repertoires.</title>
        <authorList>
            <person name="Burstein D."/>
            <person name="Amaro F."/>
            <person name="Zusman T."/>
            <person name="Lifshitz Z."/>
            <person name="Cohen O."/>
            <person name="Gilbert J.A."/>
            <person name="Pupko T."/>
            <person name="Shuman H.A."/>
            <person name="Segal G."/>
        </authorList>
    </citation>
    <scope>NUCLEOTIDE SEQUENCE [LARGE SCALE GENOMIC DNA]</scope>
    <source>
        <strain evidence="6 7">ORW</strain>
    </source>
</reference>
<feature type="domain" description="Metallo-beta-lactamase" evidence="5">
    <location>
        <begin position="14"/>
        <end position="179"/>
    </location>
</feature>
<evidence type="ECO:0000256" key="4">
    <source>
        <dbReference type="ARBA" id="ARBA00022833"/>
    </source>
</evidence>
<dbReference type="Proteomes" id="UP000054921">
    <property type="component" value="Unassembled WGS sequence"/>
</dbReference>
<dbReference type="GO" id="GO:0016787">
    <property type="term" value="F:hydrolase activity"/>
    <property type="evidence" value="ECO:0007669"/>
    <property type="project" value="UniProtKB-KW"/>
</dbReference>
<dbReference type="InterPro" id="IPR051453">
    <property type="entry name" value="MBL_Glyoxalase_II"/>
</dbReference>
<dbReference type="CDD" id="cd16275">
    <property type="entry name" value="BaeB-like_MBL-fold"/>
    <property type="match status" value="1"/>
</dbReference>